<reference evidence="5 6" key="1">
    <citation type="submission" date="2019-02" db="EMBL/GenBank/DDBJ databases">
        <title>Corallincola luteus sp. nov., a marine bacterium isolated from surface sediment of Bohai Sea in China.</title>
        <authorList>
            <person name="Ren Q."/>
        </authorList>
    </citation>
    <scope>NUCLEOTIDE SEQUENCE [LARGE SCALE GENOMIC DNA]</scope>
    <source>
        <strain evidence="5 6">DASS28</strain>
    </source>
</reference>
<feature type="signal peptide" evidence="3">
    <location>
        <begin position="1"/>
        <end position="25"/>
    </location>
</feature>
<evidence type="ECO:0000256" key="2">
    <source>
        <dbReference type="SAM" id="Coils"/>
    </source>
</evidence>
<dbReference type="Pfam" id="PF25917">
    <property type="entry name" value="BSH_RND"/>
    <property type="match status" value="1"/>
</dbReference>
<keyword evidence="2" id="KW-0175">Coiled coil</keyword>
<dbReference type="InterPro" id="IPR058625">
    <property type="entry name" value="MdtA-like_BSH"/>
</dbReference>
<evidence type="ECO:0000259" key="4">
    <source>
        <dbReference type="Pfam" id="PF25917"/>
    </source>
</evidence>
<organism evidence="5 6">
    <name type="scientific">Corallincola luteus</name>
    <dbReference type="NCBI Taxonomy" id="1775177"/>
    <lineage>
        <taxon>Bacteria</taxon>
        <taxon>Pseudomonadati</taxon>
        <taxon>Pseudomonadota</taxon>
        <taxon>Gammaproteobacteria</taxon>
        <taxon>Alteromonadales</taxon>
        <taxon>Psychromonadaceae</taxon>
        <taxon>Corallincola</taxon>
    </lineage>
</organism>
<dbReference type="NCBIfam" id="TIGR01730">
    <property type="entry name" value="RND_mfp"/>
    <property type="match status" value="1"/>
</dbReference>
<keyword evidence="6" id="KW-1185">Reference proteome</keyword>
<dbReference type="Gene3D" id="2.40.50.100">
    <property type="match status" value="1"/>
</dbReference>
<dbReference type="SUPFAM" id="SSF111369">
    <property type="entry name" value="HlyD-like secretion proteins"/>
    <property type="match status" value="1"/>
</dbReference>
<name>A0ABY2AQ69_9GAMM</name>
<keyword evidence="3" id="KW-0732">Signal</keyword>
<evidence type="ECO:0000256" key="1">
    <source>
        <dbReference type="ARBA" id="ARBA00009477"/>
    </source>
</evidence>
<dbReference type="InterPro" id="IPR006143">
    <property type="entry name" value="RND_pump_MFP"/>
</dbReference>
<dbReference type="Gene3D" id="1.10.287.470">
    <property type="entry name" value="Helix hairpin bin"/>
    <property type="match status" value="1"/>
</dbReference>
<evidence type="ECO:0000313" key="5">
    <source>
        <dbReference type="EMBL" id="TCI05340.1"/>
    </source>
</evidence>
<dbReference type="Gene3D" id="2.40.420.20">
    <property type="match status" value="1"/>
</dbReference>
<evidence type="ECO:0000313" key="6">
    <source>
        <dbReference type="Proteomes" id="UP000292554"/>
    </source>
</evidence>
<proteinExistence type="inferred from homology"/>
<comment type="caution">
    <text evidence="5">The sequence shown here is derived from an EMBL/GenBank/DDBJ whole genome shotgun (WGS) entry which is preliminary data.</text>
</comment>
<dbReference type="RefSeq" id="WP_131414540.1">
    <property type="nucleotide sequence ID" value="NZ_SJXE01000001.1"/>
</dbReference>
<comment type="similarity">
    <text evidence="1">Belongs to the membrane fusion protein (MFP) (TC 8.A.1) family.</text>
</comment>
<dbReference type="Proteomes" id="UP000292554">
    <property type="component" value="Unassembled WGS sequence"/>
</dbReference>
<dbReference type="EMBL" id="SJXE01000001">
    <property type="protein sequence ID" value="TCI05340.1"/>
    <property type="molecule type" value="Genomic_DNA"/>
</dbReference>
<protein>
    <submittedName>
        <fullName evidence="5">Efflux RND transporter periplasmic adaptor subunit</fullName>
    </submittedName>
</protein>
<evidence type="ECO:0000256" key="3">
    <source>
        <dbReference type="SAM" id="SignalP"/>
    </source>
</evidence>
<accession>A0ABY2AQ69</accession>
<dbReference type="PANTHER" id="PTHR30469:SF11">
    <property type="entry name" value="BLL4320 PROTEIN"/>
    <property type="match status" value="1"/>
</dbReference>
<dbReference type="PANTHER" id="PTHR30469">
    <property type="entry name" value="MULTIDRUG RESISTANCE PROTEIN MDTA"/>
    <property type="match status" value="1"/>
</dbReference>
<sequence length="361" mass="39383">MQRFIVLPFAVLAVLLLAACSDVSTNELESPNLLTVGVQPAQKSDGYTVTREYVGTIQANQKANLGSELSGKVSRIMVDIGEEIQAGQALIRLDTQLLETEREQLIAQLHEIEAQLKLTIANLNRQLSLRSKGFSSEADIDALSSQKESLEANLQRIQSFVNANNLKQEKSVIRAPYSGIVSDRFVSLGDVVSIGEPTMALLSSGNKEAVIGVYKGDAKGIIDQGHFSVDVDGDRFPAVLISTPSNIDLRSRNVRLRFSLKGGAEALDGDLARLSYQKKFTETGYWLPNTALIDGIRGTWNIYVIAENDSQKVVESRSVEVIYSDSHRVYIQGALLEGEEIIVSGLHKVVPGQTVKVAQGR</sequence>
<feature type="coiled-coil region" evidence="2">
    <location>
        <begin position="95"/>
        <end position="160"/>
    </location>
</feature>
<dbReference type="PROSITE" id="PS51257">
    <property type="entry name" value="PROKAR_LIPOPROTEIN"/>
    <property type="match status" value="1"/>
</dbReference>
<gene>
    <name evidence="5" type="ORF">EZV61_05130</name>
</gene>
<feature type="domain" description="Multidrug resistance protein MdtA-like barrel-sandwich hybrid" evidence="4">
    <location>
        <begin position="62"/>
        <end position="202"/>
    </location>
</feature>
<feature type="chain" id="PRO_5046367362" evidence="3">
    <location>
        <begin position="26"/>
        <end position="361"/>
    </location>
</feature>